<proteinExistence type="predicted"/>
<organism evidence="2">
    <name type="scientific">viral metagenome</name>
    <dbReference type="NCBI Taxonomy" id="1070528"/>
    <lineage>
        <taxon>unclassified sequences</taxon>
        <taxon>metagenomes</taxon>
        <taxon>organismal metagenomes</taxon>
    </lineage>
</organism>
<evidence type="ECO:0000313" key="2">
    <source>
        <dbReference type="EMBL" id="QHU07644.1"/>
    </source>
</evidence>
<keyword evidence="1" id="KW-0472">Membrane</keyword>
<reference evidence="2" key="1">
    <citation type="journal article" date="2020" name="Nature">
        <title>Giant virus diversity and host interactions through global metagenomics.</title>
        <authorList>
            <person name="Schulz F."/>
            <person name="Roux S."/>
            <person name="Paez-Espino D."/>
            <person name="Jungbluth S."/>
            <person name="Walsh D.A."/>
            <person name="Denef V.J."/>
            <person name="McMahon K.D."/>
            <person name="Konstantinidis K.T."/>
            <person name="Eloe-Fadrosh E.A."/>
            <person name="Kyrpides N.C."/>
            <person name="Woyke T."/>
        </authorList>
    </citation>
    <scope>NUCLEOTIDE SEQUENCE</scope>
    <source>
        <strain evidence="2">GVMAG-S-1041349-163</strain>
    </source>
</reference>
<protein>
    <submittedName>
        <fullName evidence="2">Uncharacterized protein</fullName>
    </submittedName>
</protein>
<keyword evidence="1" id="KW-1133">Transmembrane helix</keyword>
<keyword evidence="1" id="KW-0812">Transmembrane</keyword>
<dbReference type="AlphaFoldDB" id="A0A6C0JV97"/>
<feature type="transmembrane region" description="Helical" evidence="1">
    <location>
        <begin position="204"/>
        <end position="226"/>
    </location>
</feature>
<name>A0A6C0JV97_9ZZZZ</name>
<accession>A0A6C0JV97</accession>
<evidence type="ECO:0000256" key="1">
    <source>
        <dbReference type="SAM" id="Phobius"/>
    </source>
</evidence>
<dbReference type="EMBL" id="MN740685">
    <property type="protein sequence ID" value="QHU07644.1"/>
    <property type="molecule type" value="Genomic_DNA"/>
</dbReference>
<sequence length="230" mass="23306">MGGTQSNNTSKILNDIAMTATTKVMMSCVTSTAQSQSINFGHVGGNFSLDKTNLSQSVSVDASCAASSATTAEVAQQVGNAVAEHAESKGQAVLSALGNTKSSVASDITNKMSNSFENITSTSLITQTTQDQSIGAAVVGGNVTLSNITMEQGATVMAHAMLNNTATQEVLSTIANTIDQKTTSAEENPIAGIINSVGNAIGSIVSAPILIIGAIILGIIGIFIVLKLAL</sequence>